<dbReference type="EMBL" id="JAVYJV010000008">
    <property type="protein sequence ID" value="KAK4365098.1"/>
    <property type="molecule type" value="Genomic_DNA"/>
</dbReference>
<accession>A0AAE1S7A8</accession>
<proteinExistence type="predicted"/>
<keyword evidence="2" id="KW-1185">Reference proteome</keyword>
<name>A0AAE1S7A8_9SOLA</name>
<reference evidence="1" key="1">
    <citation type="submission" date="2023-12" db="EMBL/GenBank/DDBJ databases">
        <title>Genome assembly of Anisodus tanguticus.</title>
        <authorList>
            <person name="Wang Y.-J."/>
        </authorList>
    </citation>
    <scope>NUCLEOTIDE SEQUENCE</scope>
    <source>
        <strain evidence="1">KB-2021</strain>
        <tissue evidence="1">Leaf</tissue>
    </source>
</reference>
<gene>
    <name evidence="1" type="ORF">RND71_016456</name>
</gene>
<dbReference type="AlphaFoldDB" id="A0AAE1S7A8"/>
<sequence>MNEISENVIQLPSDRVIITRAATVNQKDDLNTLTQHIAYLDKIFESFQMNTQQSSQAEVCDMCGGNHLNHECDSLA</sequence>
<protein>
    <submittedName>
        <fullName evidence="1">Uncharacterized protein</fullName>
    </submittedName>
</protein>
<evidence type="ECO:0000313" key="1">
    <source>
        <dbReference type="EMBL" id="KAK4365098.1"/>
    </source>
</evidence>
<organism evidence="1 2">
    <name type="scientific">Anisodus tanguticus</name>
    <dbReference type="NCBI Taxonomy" id="243964"/>
    <lineage>
        <taxon>Eukaryota</taxon>
        <taxon>Viridiplantae</taxon>
        <taxon>Streptophyta</taxon>
        <taxon>Embryophyta</taxon>
        <taxon>Tracheophyta</taxon>
        <taxon>Spermatophyta</taxon>
        <taxon>Magnoliopsida</taxon>
        <taxon>eudicotyledons</taxon>
        <taxon>Gunneridae</taxon>
        <taxon>Pentapetalae</taxon>
        <taxon>asterids</taxon>
        <taxon>lamiids</taxon>
        <taxon>Solanales</taxon>
        <taxon>Solanaceae</taxon>
        <taxon>Solanoideae</taxon>
        <taxon>Hyoscyameae</taxon>
        <taxon>Anisodus</taxon>
    </lineage>
</organism>
<comment type="caution">
    <text evidence="1">The sequence shown here is derived from an EMBL/GenBank/DDBJ whole genome shotgun (WGS) entry which is preliminary data.</text>
</comment>
<dbReference type="Proteomes" id="UP001291623">
    <property type="component" value="Unassembled WGS sequence"/>
</dbReference>
<evidence type="ECO:0000313" key="2">
    <source>
        <dbReference type="Proteomes" id="UP001291623"/>
    </source>
</evidence>